<comment type="caution">
    <text evidence="2">The sequence shown here is derived from an EMBL/GenBank/DDBJ whole genome shotgun (WGS) entry which is preliminary data.</text>
</comment>
<accession>A0ABR3PIX8</accession>
<feature type="region of interest" description="Disordered" evidence="1">
    <location>
        <begin position="42"/>
        <end position="101"/>
    </location>
</feature>
<protein>
    <submittedName>
        <fullName evidence="2">Uncharacterized protein</fullName>
    </submittedName>
</protein>
<dbReference type="RefSeq" id="XP_069202359.1">
    <property type="nucleotide sequence ID" value="XM_069343811.1"/>
</dbReference>
<feature type="compositionally biased region" description="Basic residues" evidence="1">
    <location>
        <begin position="73"/>
        <end position="82"/>
    </location>
</feature>
<feature type="compositionally biased region" description="Basic and acidic residues" evidence="1">
    <location>
        <begin position="42"/>
        <end position="63"/>
    </location>
</feature>
<feature type="compositionally biased region" description="Basic and acidic residues" evidence="1">
    <location>
        <begin position="83"/>
        <end position="99"/>
    </location>
</feature>
<dbReference type="Proteomes" id="UP001562354">
    <property type="component" value="Unassembled WGS sequence"/>
</dbReference>
<sequence>MALGQTVTVVNKSGKVVSTGKHLVNVFKEAKSAYRERKAEISALRDAEESERQARKAIERLAIEDDGNASRASSRHSHKSSRSRGERSHREKPIMERGYTDSFYENDHLYTPLGIDHRI</sequence>
<evidence type="ECO:0000256" key="1">
    <source>
        <dbReference type="SAM" id="MobiDB-lite"/>
    </source>
</evidence>
<keyword evidence="3" id="KW-1185">Reference proteome</keyword>
<evidence type="ECO:0000313" key="3">
    <source>
        <dbReference type="Proteomes" id="UP001562354"/>
    </source>
</evidence>
<dbReference type="GeneID" id="95977906"/>
<organism evidence="2 3">
    <name type="scientific">Neodothiora populina</name>
    <dbReference type="NCBI Taxonomy" id="2781224"/>
    <lineage>
        <taxon>Eukaryota</taxon>
        <taxon>Fungi</taxon>
        <taxon>Dikarya</taxon>
        <taxon>Ascomycota</taxon>
        <taxon>Pezizomycotina</taxon>
        <taxon>Dothideomycetes</taxon>
        <taxon>Dothideomycetidae</taxon>
        <taxon>Dothideales</taxon>
        <taxon>Dothioraceae</taxon>
        <taxon>Neodothiora</taxon>
    </lineage>
</organism>
<proteinExistence type="predicted"/>
<dbReference type="EMBL" id="JBFMKM010000005">
    <property type="protein sequence ID" value="KAL1306086.1"/>
    <property type="molecule type" value="Genomic_DNA"/>
</dbReference>
<reference evidence="2 3" key="1">
    <citation type="submission" date="2024-07" db="EMBL/GenBank/DDBJ databases">
        <title>Draft sequence of the Neodothiora populina.</title>
        <authorList>
            <person name="Drown D.D."/>
            <person name="Schuette U.S."/>
            <person name="Buechlein A.B."/>
            <person name="Rusch D.R."/>
            <person name="Winton L.W."/>
            <person name="Adams G.A."/>
        </authorList>
    </citation>
    <scope>NUCLEOTIDE SEQUENCE [LARGE SCALE GENOMIC DNA]</scope>
    <source>
        <strain evidence="2 3">CPC 39397</strain>
    </source>
</reference>
<gene>
    <name evidence="2" type="ORF">AAFC00_004206</name>
</gene>
<evidence type="ECO:0000313" key="2">
    <source>
        <dbReference type="EMBL" id="KAL1306086.1"/>
    </source>
</evidence>
<name>A0ABR3PIX8_9PEZI</name>